<gene>
    <name evidence="2" type="ORF">CYJ25_07750</name>
</gene>
<organism evidence="2 3">
    <name type="scientific">Schaalia turicensis</name>
    <dbReference type="NCBI Taxonomy" id="131111"/>
    <lineage>
        <taxon>Bacteria</taxon>
        <taxon>Bacillati</taxon>
        <taxon>Actinomycetota</taxon>
        <taxon>Actinomycetes</taxon>
        <taxon>Actinomycetales</taxon>
        <taxon>Actinomycetaceae</taxon>
        <taxon>Schaalia</taxon>
    </lineage>
</organism>
<name>A0A2I1I3R7_9ACTO</name>
<reference evidence="2 3" key="1">
    <citation type="submission" date="2017-12" db="EMBL/GenBank/DDBJ databases">
        <title>Phylogenetic diversity of female urinary microbiome.</title>
        <authorList>
            <person name="Thomas-White K."/>
            <person name="Wolfe A.J."/>
        </authorList>
    </citation>
    <scope>NUCLEOTIDE SEQUENCE [LARGE SCALE GENOMIC DNA]</scope>
    <source>
        <strain evidence="2 3">UMB0250</strain>
    </source>
</reference>
<dbReference type="Gene3D" id="3.40.50.720">
    <property type="entry name" value="NAD(P)-binding Rossmann-like Domain"/>
    <property type="match status" value="1"/>
</dbReference>
<dbReference type="Gene3D" id="3.90.930.60">
    <property type="match status" value="1"/>
</dbReference>
<comment type="caution">
    <text evidence="2">The sequence shown here is derived from an EMBL/GenBank/DDBJ whole genome shotgun (WGS) entry which is preliminary data.</text>
</comment>
<sequence length="691" mass="74574">MSTEAASSGSMRPLLRRDVIFGDTGFGVYVRGEDEGLVLKGKTVYKWLKTVAPLLNGKRTLDELRSMLSESQAEMLEKLVIALANRNLVRDDEPEDESVLPADISEKYASQISLIHHFVGGPRRRFDKFRNARVVAVGDTAMIRATVKMLHANGNESAEVMNSLDGLNLDAFDAVLIDCDAVGASCIFQLEERAKGAEVIIIPAMTLGQRSFVGPALGTPMSPRWATVLARLAGGLPLEQAVQLHQRVLFGQLLPYSAPSHTLAGMLGTMLGFDIFRYFTGCLAPEVSNRLIIQNHETMDLTAEAILEHPLSYEDEAKTPELFDIDEFVAELDAAAIPCDLRQGPEQHDEVNDYMPILGFYTGLIPKLTDDDSEQSPVKVSSGTVVQIVQPGMTAPDRCSLSAYNLHTPLQARCTLVMNAAIAHADTWGNLEYGQDIEAEIQPQQLVSWLGSAHDDFPVRSVAGVSLRSGGTITVPAAAAFPLSPENRNVWFENDYVGTGAGRSLASAAREAILSVISDLALRKALKSASDLPTVDLSAAADESDLGFLRNTLNIMKMSYTLVDISQPGLGVTVLGFLPGVAPEVRTAPTMREAVVEVLTNLVGRVQTNDNSAAFGLLTDLDTTGLPIGSETIPHDFSRHDSKMSEIVSELKTSFDPILVETTTNDLALCSLRTVRVLLAADSASPDKGAN</sequence>
<dbReference type="OrthoDB" id="3247510at2"/>
<dbReference type="RefSeq" id="WP_101628587.1">
    <property type="nucleotide sequence ID" value="NZ_PKKJ01000014.1"/>
</dbReference>
<proteinExistence type="predicted"/>
<dbReference type="AlphaFoldDB" id="A0A2I1I3R7"/>
<dbReference type="InterPro" id="IPR003776">
    <property type="entry name" value="YcaO-like_dom"/>
</dbReference>
<evidence type="ECO:0000313" key="3">
    <source>
        <dbReference type="Proteomes" id="UP000234545"/>
    </source>
</evidence>
<evidence type="ECO:0000313" key="2">
    <source>
        <dbReference type="EMBL" id="PKY65778.1"/>
    </source>
</evidence>
<feature type="domain" description="YcaO" evidence="1">
    <location>
        <begin position="449"/>
        <end position="577"/>
    </location>
</feature>
<protein>
    <recommendedName>
        <fullName evidence="1">YcaO domain-containing protein</fullName>
    </recommendedName>
</protein>
<dbReference type="Pfam" id="PF02624">
    <property type="entry name" value="YcaO"/>
    <property type="match status" value="1"/>
</dbReference>
<evidence type="ECO:0000259" key="1">
    <source>
        <dbReference type="Pfam" id="PF02624"/>
    </source>
</evidence>
<accession>A0A2I1I3R7</accession>
<dbReference type="EMBL" id="PKKJ01000014">
    <property type="protein sequence ID" value="PKY65778.1"/>
    <property type="molecule type" value="Genomic_DNA"/>
</dbReference>
<dbReference type="Proteomes" id="UP000234545">
    <property type="component" value="Unassembled WGS sequence"/>
</dbReference>